<dbReference type="EMBL" id="VSED01000013">
    <property type="protein sequence ID" value="TYA38939.1"/>
    <property type="molecule type" value="Genomic_DNA"/>
</dbReference>
<evidence type="ECO:0000313" key="6">
    <source>
        <dbReference type="Proteomes" id="UP000323012"/>
    </source>
</evidence>
<accession>A0A5D0EJF5</accession>
<dbReference type="EMBL" id="PCGW01000011">
    <property type="protein sequence ID" value="PHO20443.1"/>
    <property type="molecule type" value="Genomic_DNA"/>
</dbReference>
<protein>
    <submittedName>
        <fullName evidence="3">Uncharacterized protein</fullName>
    </submittedName>
</protein>
<proteinExistence type="predicted"/>
<name>A0A5D0EJF5_AGGAC</name>
<evidence type="ECO:0000313" key="1">
    <source>
        <dbReference type="EMBL" id="AMQ93780.1"/>
    </source>
</evidence>
<evidence type="ECO:0000313" key="4">
    <source>
        <dbReference type="Proteomes" id="UP000072236"/>
    </source>
</evidence>
<reference evidence="2 5" key="2">
    <citation type="submission" date="2017-10" db="EMBL/GenBank/DDBJ databases">
        <title>Draft genome sequences of Aggregatibacter actinomycetemcomitans strains 310a and 310b.</title>
        <authorList>
            <person name="May A.C."/>
            <person name="Ohta H."/>
            <person name="Maeda H."/>
            <person name="Kokeguchi S."/>
            <person name="Cugini C."/>
        </authorList>
    </citation>
    <scope>NUCLEOTIDE SEQUENCE [LARGE SCALE GENOMIC DNA]</scope>
    <source>
        <strain evidence="2 5">310b</strain>
    </source>
</reference>
<reference evidence="3 6" key="3">
    <citation type="submission" date="2019-08" db="EMBL/GenBank/DDBJ databases">
        <title>Whole genome sequencing of Aggregatibacter actinomycetemcomitans cultured from blood stream infections in Denmark reveals a novel phylogenetic lineage expressing serotype a membrane O polysaccharide.</title>
        <authorList>
            <person name="Nedergaard S."/>
            <person name="Kobel C.M."/>
            <person name="Nielsen M.B."/>
            <person name="Moeller R.T."/>
            <person name="Jensen A.B."/>
            <person name="Noerskov-Lauritsen N."/>
        </authorList>
    </citation>
    <scope>NUCLEOTIDE SEQUENCE [LARGE SCALE GENOMIC DNA]</scope>
    <source>
        <strain evidence="3 6">PN_563</strain>
    </source>
</reference>
<dbReference type="Proteomes" id="UP000323012">
    <property type="component" value="Unassembled WGS sequence"/>
</dbReference>
<evidence type="ECO:0000313" key="5">
    <source>
        <dbReference type="Proteomes" id="UP000226080"/>
    </source>
</evidence>
<keyword evidence="5" id="KW-1185">Reference proteome</keyword>
<gene>
    <name evidence="1" type="ORF">ACT75_04200</name>
    <name evidence="2" type="ORF">CQR80_06720</name>
    <name evidence="3" type="ORF">FXB79_05945</name>
</gene>
<organism evidence="3 6">
    <name type="scientific">Aggregatibacter actinomycetemcomitans</name>
    <name type="common">Actinobacillus actinomycetemcomitans</name>
    <name type="synonym">Haemophilus actinomycetemcomitans</name>
    <dbReference type="NCBI Taxonomy" id="714"/>
    <lineage>
        <taxon>Bacteria</taxon>
        <taxon>Pseudomonadati</taxon>
        <taxon>Pseudomonadota</taxon>
        <taxon>Gammaproteobacteria</taxon>
        <taxon>Pasteurellales</taxon>
        <taxon>Pasteurellaceae</taxon>
        <taxon>Aggregatibacter</taxon>
    </lineage>
</organism>
<evidence type="ECO:0000313" key="3">
    <source>
        <dbReference type="EMBL" id="TYA38939.1"/>
    </source>
</evidence>
<dbReference type="OrthoDB" id="6402965at2"/>
<sequence>MHLILGKNNGAIEKITKGLFKMTDYTVHQKISEPKFKLYFNGYELTLFFKDNKFIYPAVSGRPKEDNEKLVFDYSEERQGMANIGPIPEGEYFILSNEIQKMSELSIIDKAIVDTSVITTPLGIKLGRFPGGYYSWRSVRTRIYKI</sequence>
<dbReference type="KEGG" id="aact:ACT75_04200"/>
<dbReference type="Proteomes" id="UP000226080">
    <property type="component" value="Unassembled WGS sequence"/>
</dbReference>
<dbReference type="RefSeq" id="WP_005540770.1">
    <property type="nucleotide sequence ID" value="NZ_CP012959.1"/>
</dbReference>
<reference evidence="1 4" key="1">
    <citation type="submission" date="2015-10" db="EMBL/GenBank/DDBJ databases">
        <title>Tn-seq of a polymicrobial infection.</title>
        <authorList>
            <person name="Stacy A."/>
            <person name="Rumbaugh K.P."/>
            <person name="Whiteley M."/>
        </authorList>
    </citation>
    <scope>NUCLEOTIDE SEQUENCE [LARGE SCALE GENOMIC DNA]</scope>
    <source>
        <strain evidence="1 4">624</strain>
    </source>
</reference>
<dbReference type="Proteomes" id="UP000072236">
    <property type="component" value="Chromosome"/>
</dbReference>
<dbReference type="AlphaFoldDB" id="A0A5D0EJF5"/>
<evidence type="ECO:0000313" key="2">
    <source>
        <dbReference type="EMBL" id="PHO20443.1"/>
    </source>
</evidence>
<dbReference type="EMBL" id="CP012959">
    <property type="protein sequence ID" value="AMQ93780.1"/>
    <property type="molecule type" value="Genomic_DNA"/>
</dbReference>